<dbReference type="RefSeq" id="WP_012703749.1">
    <property type="nucleotide sequence ID" value="NZ_CP013705.1"/>
</dbReference>
<accession>A0A6B3Z885</accession>
<evidence type="ECO:0000313" key="2">
    <source>
        <dbReference type="Proteomes" id="UP000478995"/>
    </source>
</evidence>
<evidence type="ECO:0000313" key="1">
    <source>
        <dbReference type="EMBL" id="NFG17401.1"/>
    </source>
</evidence>
<sequence length="126" mass="14441">MRYVNNNDITVDGAGVGLSADSDIENEKLNYELNVWYNSKIGTITFTQWKSSKRYDDIKKKVNPIKIDGKKVFKYETYVETDTDKKLKEENYIWEENGSYCEASITEGNGNTDEIAKAFVNSKSID</sequence>
<gene>
    <name evidence="1" type="ORF">FC794_11455</name>
</gene>
<name>A0A6B3Z885_CLOBO</name>
<dbReference type="Proteomes" id="UP000478995">
    <property type="component" value="Unassembled WGS sequence"/>
</dbReference>
<reference evidence="1 2" key="1">
    <citation type="submission" date="2019-04" db="EMBL/GenBank/DDBJ databases">
        <title>Genome sequencing of Clostridium botulinum Groups I-IV and Clostridium butyricum.</title>
        <authorList>
            <person name="Brunt J."/>
            <person name="Van Vliet A.H.M."/>
            <person name="Stringer S.C."/>
            <person name="Carter A.T."/>
            <person name="Peck M.W."/>
        </authorList>
    </citation>
    <scope>NUCLEOTIDE SEQUENCE [LARGE SCALE GENOMIC DNA]</scope>
    <source>
        <strain evidence="1 2">IFR 18/037</strain>
    </source>
</reference>
<dbReference type="EMBL" id="SWOY01000003">
    <property type="protein sequence ID" value="NFG17401.1"/>
    <property type="molecule type" value="Genomic_DNA"/>
</dbReference>
<comment type="caution">
    <text evidence="1">The sequence shown here is derived from an EMBL/GenBank/DDBJ whole genome shotgun (WGS) entry which is preliminary data.</text>
</comment>
<dbReference type="AlphaFoldDB" id="A0A6B3Z885"/>
<protein>
    <submittedName>
        <fullName evidence="1">Uncharacterized protein</fullName>
    </submittedName>
</protein>
<organism evidence="1 2">
    <name type="scientific">Clostridium botulinum</name>
    <dbReference type="NCBI Taxonomy" id="1491"/>
    <lineage>
        <taxon>Bacteria</taxon>
        <taxon>Bacillati</taxon>
        <taxon>Bacillota</taxon>
        <taxon>Clostridia</taxon>
        <taxon>Eubacteriales</taxon>
        <taxon>Clostridiaceae</taxon>
        <taxon>Clostridium</taxon>
    </lineage>
</organism>
<proteinExistence type="predicted"/>